<protein>
    <recommendedName>
        <fullName evidence="5">Ribosome-binding ATPase YchF</fullName>
    </recommendedName>
</protein>
<dbReference type="Gene3D" id="3.10.20.30">
    <property type="match status" value="1"/>
</dbReference>
<evidence type="ECO:0000313" key="7">
    <source>
        <dbReference type="EMBL" id="MBZ0157160.1"/>
    </source>
</evidence>
<dbReference type="CDD" id="cd04867">
    <property type="entry name" value="TGS_YchF_OLA1"/>
    <property type="match status" value="1"/>
</dbReference>
<dbReference type="GO" id="GO:0043023">
    <property type="term" value="F:ribosomal large subunit binding"/>
    <property type="evidence" value="ECO:0007669"/>
    <property type="project" value="UniProtKB-UniRule"/>
</dbReference>
<dbReference type="InterPro" id="IPR012676">
    <property type="entry name" value="TGS-like"/>
</dbReference>
<dbReference type="InterPro" id="IPR027417">
    <property type="entry name" value="P-loop_NTPase"/>
</dbReference>
<dbReference type="AlphaFoldDB" id="A0A953JDK7"/>
<dbReference type="GO" id="GO:0016887">
    <property type="term" value="F:ATP hydrolysis activity"/>
    <property type="evidence" value="ECO:0007669"/>
    <property type="project" value="UniProtKB-UniRule"/>
</dbReference>
<proteinExistence type="inferred from homology"/>
<dbReference type="InterPro" id="IPR004396">
    <property type="entry name" value="ATPase_YchF/OLA1"/>
</dbReference>
<evidence type="ECO:0000256" key="2">
    <source>
        <dbReference type="ARBA" id="ARBA00022723"/>
    </source>
</evidence>
<dbReference type="Proteomes" id="UP000705867">
    <property type="component" value="Unassembled WGS sequence"/>
</dbReference>
<dbReference type="InterPro" id="IPR004095">
    <property type="entry name" value="TGS"/>
</dbReference>
<dbReference type="SUPFAM" id="SSF81271">
    <property type="entry name" value="TGS-like"/>
    <property type="match status" value="1"/>
</dbReference>
<reference evidence="7" key="2">
    <citation type="submission" date="2021-08" db="EMBL/GenBank/DDBJ databases">
        <authorList>
            <person name="Dalcin Martins P."/>
        </authorList>
    </citation>
    <scope>NUCLEOTIDE SEQUENCE</scope>
    <source>
        <strain evidence="7">MAG_39</strain>
    </source>
</reference>
<keyword evidence="4 5" id="KW-0067">ATP-binding</keyword>
<dbReference type="PIRSF" id="PIRSF006641">
    <property type="entry name" value="CHP00092"/>
    <property type="match status" value="1"/>
</dbReference>
<evidence type="ECO:0000256" key="1">
    <source>
        <dbReference type="ARBA" id="ARBA00001946"/>
    </source>
</evidence>
<dbReference type="FunFam" id="3.10.20.30:FF:000001">
    <property type="entry name" value="Ribosome-binding ATPase YchF"/>
    <property type="match status" value="1"/>
</dbReference>
<feature type="domain" description="TGS" evidence="6">
    <location>
        <begin position="280"/>
        <end position="363"/>
    </location>
</feature>
<dbReference type="Gene3D" id="3.40.50.300">
    <property type="entry name" value="P-loop containing nucleotide triphosphate hydrolases"/>
    <property type="match status" value="1"/>
</dbReference>
<organism evidence="7 8">
    <name type="scientific">Candidatus Nitrobium versatile</name>
    <dbReference type="NCBI Taxonomy" id="2884831"/>
    <lineage>
        <taxon>Bacteria</taxon>
        <taxon>Pseudomonadati</taxon>
        <taxon>Nitrospirota</taxon>
        <taxon>Nitrospiria</taxon>
        <taxon>Nitrospirales</taxon>
        <taxon>Nitrospiraceae</taxon>
        <taxon>Candidatus Nitrobium</taxon>
    </lineage>
</organism>
<dbReference type="Gene3D" id="1.10.150.300">
    <property type="entry name" value="TGS-like domain"/>
    <property type="match status" value="1"/>
</dbReference>
<dbReference type="InterPro" id="IPR006073">
    <property type="entry name" value="GTP-bd"/>
</dbReference>
<dbReference type="GO" id="GO:0046872">
    <property type="term" value="F:metal ion binding"/>
    <property type="evidence" value="ECO:0007669"/>
    <property type="project" value="UniProtKB-KW"/>
</dbReference>
<name>A0A953JDK7_9BACT</name>
<dbReference type="EMBL" id="JAIOIV010000106">
    <property type="protein sequence ID" value="MBZ0157160.1"/>
    <property type="molecule type" value="Genomic_DNA"/>
</dbReference>
<evidence type="ECO:0000256" key="3">
    <source>
        <dbReference type="ARBA" id="ARBA00022741"/>
    </source>
</evidence>
<dbReference type="HAMAP" id="MF_00944">
    <property type="entry name" value="YchF_OLA1_ATPase"/>
    <property type="match status" value="1"/>
</dbReference>
<dbReference type="SUPFAM" id="SSF52540">
    <property type="entry name" value="P-loop containing nucleoside triphosphate hydrolases"/>
    <property type="match status" value="1"/>
</dbReference>
<dbReference type="Pfam" id="PF06071">
    <property type="entry name" value="YchF-GTPase_C"/>
    <property type="match status" value="1"/>
</dbReference>
<comment type="similarity">
    <text evidence="5">Belongs to the TRAFAC class OBG-HflX-like GTPase superfamily. OBG GTPase family. YchF/OLA1 subfamily.</text>
</comment>
<dbReference type="FunFam" id="1.10.150.300:FF:000001">
    <property type="entry name" value="Ribosome-binding ATPase YchF"/>
    <property type="match status" value="1"/>
</dbReference>
<reference evidence="7" key="1">
    <citation type="journal article" date="2021" name="bioRxiv">
        <title>Unraveling nitrogen, sulfur and carbon metabolic pathways and microbial community transcriptional responses to substrate deprivation and toxicity stresses in a bioreactor mimicking anoxic brackish coastal sediment conditions.</title>
        <authorList>
            <person name="Martins P.D."/>
            <person name="Echeveste M.J."/>
            <person name="Arshad A."/>
            <person name="Kurth J."/>
            <person name="Ouboter H."/>
            <person name="Jetten M.S.M."/>
            <person name="Welte C.U."/>
        </authorList>
    </citation>
    <scope>NUCLEOTIDE SEQUENCE</scope>
    <source>
        <strain evidence="7">MAG_39</strain>
    </source>
</reference>
<comment type="caution">
    <text evidence="7">The sequence shown here is derived from an EMBL/GenBank/DDBJ whole genome shotgun (WGS) entry which is preliminary data.</text>
</comment>
<dbReference type="GO" id="GO:0005737">
    <property type="term" value="C:cytoplasm"/>
    <property type="evidence" value="ECO:0007669"/>
    <property type="project" value="TreeGrafter"/>
</dbReference>
<accession>A0A953JDK7</accession>
<evidence type="ECO:0000313" key="8">
    <source>
        <dbReference type="Proteomes" id="UP000705867"/>
    </source>
</evidence>
<dbReference type="InterPro" id="IPR012675">
    <property type="entry name" value="Beta-grasp_dom_sf"/>
</dbReference>
<sequence>MKLAIIGLSNSGKTTVFNALTRQNLETTIYPTVTGEPNYGTVKVPDQRIDRLAEVFKPKKVTYATVEYIDYIGLTKGDMAQNRKVFDLIKDVDAIVHVVRDFKDDAVSHPLNDVNPLRDIETLEMELVFGDLEFVEKRLERIEEAARKGKKPNEAEKKLLVKCKEILEKEIPLRNARFSEEEEKLMRPLQFISTKPEVIVINTGEEDLNSDRSRALQQEVERYVNDKGIGETTKVVTLCGKIEMEIAQLSAEEAAAFLEDLGIGEPALNRLIHLSYRLLGLISFLTCGEDEVRAWTITQGTTAQKAAGKIHSDIERGFIRAEVVHYDDFIASGSMSAARDKGLFRLEGKTYEVKDGDIINFRFNV</sequence>
<dbReference type="PROSITE" id="PS51880">
    <property type="entry name" value="TGS"/>
    <property type="match status" value="1"/>
</dbReference>
<keyword evidence="3 5" id="KW-0547">Nucleotide-binding</keyword>
<feature type="binding site" evidence="5">
    <location>
        <begin position="10"/>
        <end position="15"/>
    </location>
    <ligand>
        <name>ATP</name>
        <dbReference type="ChEBI" id="CHEBI:30616"/>
    </ligand>
</feature>
<evidence type="ECO:0000259" key="6">
    <source>
        <dbReference type="PROSITE" id="PS51880"/>
    </source>
</evidence>
<dbReference type="GO" id="GO:0005524">
    <property type="term" value="F:ATP binding"/>
    <property type="evidence" value="ECO:0007669"/>
    <property type="project" value="UniProtKB-UniRule"/>
</dbReference>
<dbReference type="GO" id="GO:0005525">
    <property type="term" value="F:GTP binding"/>
    <property type="evidence" value="ECO:0007669"/>
    <property type="project" value="InterPro"/>
</dbReference>
<dbReference type="InterPro" id="IPR013029">
    <property type="entry name" value="YchF_C"/>
</dbReference>
<dbReference type="PANTHER" id="PTHR23305:SF18">
    <property type="entry name" value="OBG-TYPE G DOMAIN-CONTAINING PROTEIN"/>
    <property type="match status" value="1"/>
</dbReference>
<dbReference type="Pfam" id="PF01926">
    <property type="entry name" value="MMR_HSR1"/>
    <property type="match status" value="1"/>
</dbReference>
<gene>
    <name evidence="5 7" type="primary">ychF</name>
    <name evidence="7" type="ORF">K8I29_13230</name>
</gene>
<dbReference type="PANTHER" id="PTHR23305">
    <property type="entry name" value="OBG GTPASE FAMILY"/>
    <property type="match status" value="1"/>
</dbReference>
<dbReference type="NCBIfam" id="TIGR00092">
    <property type="entry name" value="redox-regulated ATPase YchF"/>
    <property type="match status" value="1"/>
</dbReference>
<comment type="cofactor">
    <cofactor evidence="1">
        <name>Mg(2+)</name>
        <dbReference type="ChEBI" id="CHEBI:18420"/>
    </cofactor>
</comment>
<keyword evidence="2" id="KW-0479">Metal-binding</keyword>
<dbReference type="InterPro" id="IPR023192">
    <property type="entry name" value="TGS-like_dom_sf"/>
</dbReference>
<evidence type="ECO:0000256" key="5">
    <source>
        <dbReference type="HAMAP-Rule" id="MF_00944"/>
    </source>
</evidence>
<dbReference type="PRINTS" id="PR00326">
    <property type="entry name" value="GTP1OBG"/>
</dbReference>
<evidence type="ECO:0000256" key="4">
    <source>
        <dbReference type="ARBA" id="ARBA00022840"/>
    </source>
</evidence>
<comment type="function">
    <text evidence="5">ATPase that binds to both the 70S ribosome and the 50S ribosomal subunit in a nucleotide-independent manner.</text>
</comment>